<dbReference type="SMART" id="SM00636">
    <property type="entry name" value="Glyco_18"/>
    <property type="match status" value="1"/>
</dbReference>
<keyword evidence="6 12" id="KW-0147">Chitin-binding</keyword>
<dbReference type="PROSITE" id="PS01095">
    <property type="entry name" value="GH18_1"/>
    <property type="match status" value="1"/>
</dbReference>
<evidence type="ECO:0000256" key="9">
    <source>
        <dbReference type="ARBA" id="ARBA00023277"/>
    </source>
</evidence>
<evidence type="ECO:0000256" key="2">
    <source>
        <dbReference type="ARBA" id="ARBA00004613"/>
    </source>
</evidence>
<dbReference type="OrthoDB" id="73875at2759"/>
<evidence type="ECO:0000256" key="11">
    <source>
        <dbReference type="ARBA" id="ARBA00023326"/>
    </source>
</evidence>
<gene>
    <name evidence="17" type="ORF">AK830_g3330</name>
</gene>
<dbReference type="InterPro" id="IPR050314">
    <property type="entry name" value="Glycosyl_Hydrlase_18"/>
</dbReference>
<keyword evidence="18" id="KW-1185">Reference proteome</keyword>
<dbReference type="PROSITE" id="PS50941">
    <property type="entry name" value="CHIT_BIND_I_2"/>
    <property type="match status" value="1"/>
</dbReference>
<evidence type="ECO:0000256" key="1">
    <source>
        <dbReference type="ARBA" id="ARBA00000822"/>
    </source>
</evidence>
<feature type="disulfide bond" evidence="12">
    <location>
        <begin position="56"/>
        <end position="68"/>
    </location>
</feature>
<name>A0A0P7B917_9HYPO</name>
<dbReference type="SUPFAM" id="SSF51445">
    <property type="entry name" value="(Trans)glycosidases"/>
    <property type="match status" value="1"/>
</dbReference>
<dbReference type="SMART" id="SM00270">
    <property type="entry name" value="ChtBD1"/>
    <property type="match status" value="1"/>
</dbReference>
<dbReference type="SUPFAM" id="SSF54556">
    <property type="entry name" value="Chitinase insertion domain"/>
    <property type="match status" value="1"/>
</dbReference>
<dbReference type="PANTHER" id="PTHR11177">
    <property type="entry name" value="CHITINASE"/>
    <property type="match status" value="1"/>
</dbReference>
<reference evidence="17 18" key="1">
    <citation type="submission" date="2015-09" db="EMBL/GenBank/DDBJ databases">
        <title>Draft genome of a European isolate of the apple canker pathogen Neonectria ditissima.</title>
        <authorList>
            <person name="Gomez-Cortecero A."/>
            <person name="Harrison R.J."/>
            <person name="Armitage A.D."/>
        </authorList>
    </citation>
    <scope>NUCLEOTIDE SEQUENCE [LARGE SCALE GENOMIC DNA]</scope>
    <source>
        <strain evidence="17 18">R09/05</strain>
    </source>
</reference>
<dbReference type="GO" id="GO:0000272">
    <property type="term" value="P:polysaccharide catabolic process"/>
    <property type="evidence" value="ECO:0007669"/>
    <property type="project" value="UniProtKB-KW"/>
</dbReference>
<evidence type="ECO:0000313" key="18">
    <source>
        <dbReference type="Proteomes" id="UP000050424"/>
    </source>
</evidence>
<dbReference type="EC" id="3.2.1.14" evidence="4"/>
<evidence type="ECO:0000256" key="6">
    <source>
        <dbReference type="ARBA" id="ARBA00022669"/>
    </source>
</evidence>
<dbReference type="Pfam" id="PF00704">
    <property type="entry name" value="Glyco_hydro_18"/>
    <property type="match status" value="1"/>
</dbReference>
<dbReference type="Gene3D" id="3.20.20.80">
    <property type="entry name" value="Glycosidases"/>
    <property type="match status" value="1"/>
</dbReference>
<dbReference type="PROSITE" id="PS00018">
    <property type="entry name" value="EF_HAND_1"/>
    <property type="match status" value="1"/>
</dbReference>
<evidence type="ECO:0000256" key="5">
    <source>
        <dbReference type="ARBA" id="ARBA00022525"/>
    </source>
</evidence>
<dbReference type="Pfam" id="PF00187">
    <property type="entry name" value="Chitin_bind_1"/>
    <property type="match status" value="1"/>
</dbReference>
<dbReference type="InterPro" id="IPR036861">
    <property type="entry name" value="Endochitinase-like_sf"/>
</dbReference>
<evidence type="ECO:0000256" key="12">
    <source>
        <dbReference type="PROSITE-ProRule" id="PRU00261"/>
    </source>
</evidence>
<evidence type="ECO:0000256" key="8">
    <source>
        <dbReference type="ARBA" id="ARBA00023024"/>
    </source>
</evidence>
<dbReference type="GO" id="GO:0008843">
    <property type="term" value="F:endochitinase activity"/>
    <property type="evidence" value="ECO:0007669"/>
    <property type="project" value="UniProtKB-EC"/>
</dbReference>
<dbReference type="Gene3D" id="3.10.50.10">
    <property type="match status" value="1"/>
</dbReference>
<dbReference type="InterPro" id="IPR018371">
    <property type="entry name" value="Chitin-binding_1_CS"/>
</dbReference>
<feature type="region of interest" description="Disordered" evidence="14">
    <location>
        <begin position="1785"/>
        <end position="1816"/>
    </location>
</feature>
<dbReference type="GO" id="GO:0008061">
    <property type="term" value="F:chitin binding"/>
    <property type="evidence" value="ECO:0007669"/>
    <property type="project" value="UniProtKB-UniRule"/>
</dbReference>
<evidence type="ECO:0000256" key="3">
    <source>
        <dbReference type="ARBA" id="ARBA00008682"/>
    </source>
</evidence>
<evidence type="ECO:0000256" key="4">
    <source>
        <dbReference type="ARBA" id="ARBA00012729"/>
    </source>
</evidence>
<dbReference type="InterPro" id="IPR001002">
    <property type="entry name" value="Chitin-bd_1"/>
</dbReference>
<dbReference type="Gene3D" id="3.30.60.10">
    <property type="entry name" value="Endochitinase-like"/>
    <property type="match status" value="1"/>
</dbReference>
<protein>
    <recommendedName>
        <fullName evidence="4">chitinase</fullName>
        <ecNumber evidence="4">3.2.1.14</ecNumber>
    </recommendedName>
</protein>
<dbReference type="InterPro" id="IPR018247">
    <property type="entry name" value="EF_Hand_1_Ca_BS"/>
</dbReference>
<dbReference type="CDD" id="cd00035">
    <property type="entry name" value="ChtBD1"/>
    <property type="match status" value="1"/>
</dbReference>
<comment type="subcellular location">
    <subcellularLocation>
        <location evidence="2">Secreted</location>
    </subcellularLocation>
</comment>
<dbReference type="InterPro" id="IPR001579">
    <property type="entry name" value="Glyco_hydro_18_chit_AS"/>
</dbReference>
<proteinExistence type="inferred from homology"/>
<evidence type="ECO:0000256" key="7">
    <source>
        <dbReference type="ARBA" id="ARBA00022801"/>
    </source>
</evidence>
<dbReference type="Pfam" id="PF14040">
    <property type="entry name" value="DNase_NucA_NucB"/>
    <property type="match status" value="1"/>
</dbReference>
<keyword evidence="10 13" id="KW-0326">Glycosidase</keyword>
<feature type="domain" description="GH18" evidence="16">
    <location>
        <begin position="104"/>
        <end position="457"/>
    </location>
</feature>
<dbReference type="PROSITE" id="PS00026">
    <property type="entry name" value="CHIT_BIND_I_1"/>
    <property type="match status" value="1"/>
</dbReference>
<dbReference type="InterPro" id="IPR011583">
    <property type="entry name" value="Chitinase_II/V-like_cat"/>
</dbReference>
<keyword evidence="12" id="KW-1015">Disulfide bond</keyword>
<evidence type="ECO:0000259" key="16">
    <source>
        <dbReference type="PROSITE" id="PS51910"/>
    </source>
</evidence>
<dbReference type="GO" id="GO:0006032">
    <property type="term" value="P:chitin catabolic process"/>
    <property type="evidence" value="ECO:0007669"/>
    <property type="project" value="UniProtKB-KW"/>
</dbReference>
<feature type="compositionally biased region" description="Acidic residues" evidence="14">
    <location>
        <begin position="1404"/>
        <end position="1414"/>
    </location>
</feature>
<comment type="caution">
    <text evidence="17">The sequence shown here is derived from an EMBL/GenBank/DDBJ whole genome shotgun (WGS) entry which is preliminary data.</text>
</comment>
<dbReference type="PANTHER" id="PTHR11177:SF402">
    <property type="entry name" value="CHITINASE"/>
    <property type="match status" value="1"/>
</dbReference>
<dbReference type="Proteomes" id="UP000050424">
    <property type="component" value="Unassembled WGS sequence"/>
</dbReference>
<keyword evidence="5" id="KW-0964">Secreted</keyword>
<evidence type="ECO:0000313" key="17">
    <source>
        <dbReference type="EMBL" id="KPM43205.1"/>
    </source>
</evidence>
<dbReference type="PROSITE" id="PS51910">
    <property type="entry name" value="GH18_2"/>
    <property type="match status" value="1"/>
</dbReference>
<dbReference type="STRING" id="78410.A0A0P7B917"/>
<feature type="domain" description="Chitin-binding type-1" evidence="15">
    <location>
        <begin position="42"/>
        <end position="87"/>
    </location>
</feature>
<comment type="catalytic activity">
    <reaction evidence="1">
        <text>Random endo-hydrolysis of N-acetyl-beta-D-glucosaminide (1-&gt;4)-beta-linkages in chitin and chitodextrins.</text>
        <dbReference type="EC" id="3.2.1.14"/>
    </reaction>
</comment>
<dbReference type="InterPro" id="IPR001223">
    <property type="entry name" value="Glyco_hydro18_cat"/>
</dbReference>
<sequence length="1844" mass="207614">MANVDLAPTSAVKGEELCLFVCNSQEANESSSQSCQGTCNAKAECGKYAAKGDFECPLNVCCSQYGFCGTTDEFCNDKCQNEGGCMPVLRPKSCDSSSDAMDSEVRIAYYGAWGASRDCNRIQPENIPAGVLTHINVAFEYVSEDFEITDENKGVVARTARLKRTYEGLRVNIAIGGWVFNDAPTQHRFSDMVSTVPNREKFINSLIKYIQKYGLDGVDLDWEYPVAEDRGGVDEDYDNFVLLCSEIREAFDSVDPGWQLTLTLPSSYWYLKGFDIQRLEKYVNWFNVMSYDIHGLWDKTIKWTGPYLKGHTNLTEIEEGLDLLWRNGISSSKVVMGYGFYGRGFTMKDPNCNKPPSCKFSGASFPGDCTNEAGILSYSEIKGHREQLGTSKPSYDKESTVKWMIYGSNEWISFDDAETFKHKKEYQSSRCLKGFMIWSLDLDTPNFDAMHDFFGDKAMANALGDTSLKPDEKEKLVEDLSAYTGQNCYVTTKCTQGGNEKDSSAECGPGYKSIELGHAPWQMKQGMTLNSCKEGEYHHICCPTKHAPSNCEWVGGPEQSEFGCSRGCGDSQFELTTDGYTDYKGKGNCYTGRTSLCCDSTDIVNDYLCDFEDGKLRSFCCPKKDPLENCAWGNDATKVKNHPSEKWWQSMYTCANKKCTSQQLAVTHALVPHTSIDWVKEDAVNCADYPSYPGTSPEYPLCCDPPSKFDDDWPVQPSFLWSDRAPDDEADVTWEWANNFGNNNHDITSEDLDDNPGADPYGFVMLDGPPGSINNAFDEDFTVVQRDEPQRLKRRSLVTSNRTILHSVFEHSEETIRVYCNHPADSQNCRRTFYKGAKDTIIRLPAHVGEGPWARIISMEPEYEPDELPSWVLHKRAVTDNLNGIYKLKIDYNFHLIERDDDPVNMRVDYTNLKTYWDDITDEPVDKKKRSTWEPVPHRSFDEWRNRLERAKVADKRTRRSVEQHQSTVSFSPDQDLTTRDSGIGRRWFGPFKEWLKKLNNVKQEDSGVLPMGLTKYFTLYSGRLHCENDAGVTMDAGLDVTADLGIEMNTRYSYYFSGTVVPPKIIDTYAFVGAQPEVIAGITIKGDASLRYQTRRKKLIDTLTYPGLAIKGIAAVGPSFDLWGQLDGEVLVRGQMRVGARYSLEPIEMYMPNDDETRQKANKTLEENYVNKTVGLEPEFQANVKAEVKFDILVTPEINMGIKVGGGLGSFKKSLVDAHVSAFVNTTLQFYAEAMASTGLGESVSWSYEYGVKLFYRVGFAAIAEIIFYGEWRTKAYFPFSLQEIDLYGPKTVKSSTAEKKRSLPLFAEQDGPLSDPIFKVPSGMSSTSDMALGIRQDMPEITWNASSHLQRREAKDTEFEFGVFKCTKQKGQRCQPRSVQLDKKDLSNLTLAGHDLEKRQDSDEDDSDDDDSDNGKYLRPQCVDEIPSLYYNCMTYFADYTFSIDTSHGGTGRSITLPGICSSINRFTDNWYRMAGSIRSDNPSICNEDGCALTWDSDQPQQGSRRNRACPGQKKTNKLTQLRYCHIENRIKQKQVFAHVDTDTTDLINCDEFPFASTEQGGDGFYGLHPDDILGTTRTCVPTWQNEMQGFCNDLLNGIQTNVNYYNDPDSSDPSNPEWVGWGRSYESRVKEWLQPGGFGGRQRQHVYSTNQPPSVGIPAATHQKDHKVSWYHKRNFLLQLGGYEESASSKFNFPGTKSVTGTLRKGNPGIPKNPNLQGAVNVICAVNLHSQAHYRMYKTAGGKPLQNAWCTEPGAEPRGHWDKAVEVMRYFACDVEFEDKRRHGDFSDSSDESDSDASSGGSESNSKRDSQPIAYMGDAPIYCMFMSQFFRSPQLTSISSD</sequence>
<organism evidence="17 18">
    <name type="scientific">Neonectria ditissima</name>
    <dbReference type="NCBI Taxonomy" id="78410"/>
    <lineage>
        <taxon>Eukaryota</taxon>
        <taxon>Fungi</taxon>
        <taxon>Dikarya</taxon>
        <taxon>Ascomycota</taxon>
        <taxon>Pezizomycotina</taxon>
        <taxon>Sordariomycetes</taxon>
        <taxon>Hypocreomycetidae</taxon>
        <taxon>Hypocreales</taxon>
        <taxon>Nectriaceae</taxon>
        <taxon>Neonectria</taxon>
    </lineage>
</organism>
<dbReference type="GO" id="GO:0005576">
    <property type="term" value="C:extracellular region"/>
    <property type="evidence" value="ECO:0007669"/>
    <property type="project" value="UniProtKB-SubCell"/>
</dbReference>
<dbReference type="SUPFAM" id="SSF57016">
    <property type="entry name" value="Plant lectins/antimicrobial peptides"/>
    <property type="match status" value="1"/>
</dbReference>
<feature type="disulfide bond" evidence="12">
    <location>
        <begin position="61"/>
        <end position="75"/>
    </location>
</feature>
<feature type="region of interest" description="Disordered" evidence="14">
    <location>
        <begin position="1394"/>
        <end position="1421"/>
    </location>
</feature>
<comment type="similarity">
    <text evidence="3">Belongs to the glycosyl hydrolase 18 family. Chitinase class V subfamily.</text>
</comment>
<keyword evidence="11" id="KW-0624">Polysaccharide degradation</keyword>
<feature type="region of interest" description="Disordered" evidence="14">
    <location>
        <begin position="955"/>
        <end position="976"/>
    </location>
</feature>
<evidence type="ECO:0000256" key="13">
    <source>
        <dbReference type="RuleBase" id="RU000489"/>
    </source>
</evidence>
<keyword evidence="9" id="KW-0119">Carbohydrate metabolism</keyword>
<accession>A0A0P7B917</accession>
<evidence type="ECO:0000256" key="14">
    <source>
        <dbReference type="SAM" id="MobiDB-lite"/>
    </source>
</evidence>
<keyword evidence="8" id="KW-0146">Chitin degradation</keyword>
<comment type="caution">
    <text evidence="12">Lacks conserved residue(s) required for the propagation of feature annotation.</text>
</comment>
<dbReference type="EMBL" id="LKCW01000036">
    <property type="protein sequence ID" value="KPM43205.1"/>
    <property type="molecule type" value="Genomic_DNA"/>
</dbReference>
<dbReference type="InterPro" id="IPR017853">
    <property type="entry name" value="GH"/>
</dbReference>
<dbReference type="InterPro" id="IPR029070">
    <property type="entry name" value="Chitinase_insertion_sf"/>
</dbReference>
<evidence type="ECO:0000259" key="15">
    <source>
        <dbReference type="PROSITE" id="PS50941"/>
    </source>
</evidence>
<dbReference type="InterPro" id="IPR029476">
    <property type="entry name" value="DNase_NucA_NucB"/>
</dbReference>
<evidence type="ECO:0000256" key="10">
    <source>
        <dbReference type="ARBA" id="ARBA00023295"/>
    </source>
</evidence>
<feature type="compositionally biased region" description="Polar residues" evidence="14">
    <location>
        <begin position="964"/>
        <end position="976"/>
    </location>
</feature>
<keyword evidence="7 13" id="KW-0378">Hydrolase</keyword>